<dbReference type="EMBL" id="JAUTDP010000015">
    <property type="protein sequence ID" value="KAK3388744.1"/>
    <property type="molecule type" value="Genomic_DNA"/>
</dbReference>
<proteinExistence type="predicted"/>
<dbReference type="AlphaFoldDB" id="A0AAE0NW90"/>
<organism evidence="1 2">
    <name type="scientific">Sordaria brevicollis</name>
    <dbReference type="NCBI Taxonomy" id="83679"/>
    <lineage>
        <taxon>Eukaryota</taxon>
        <taxon>Fungi</taxon>
        <taxon>Dikarya</taxon>
        <taxon>Ascomycota</taxon>
        <taxon>Pezizomycotina</taxon>
        <taxon>Sordariomycetes</taxon>
        <taxon>Sordariomycetidae</taxon>
        <taxon>Sordariales</taxon>
        <taxon>Sordariaceae</taxon>
        <taxon>Sordaria</taxon>
    </lineage>
</organism>
<keyword evidence="2" id="KW-1185">Reference proteome</keyword>
<reference evidence="1" key="2">
    <citation type="submission" date="2023-07" db="EMBL/GenBank/DDBJ databases">
        <authorList>
            <consortium name="Lawrence Berkeley National Laboratory"/>
            <person name="Haridas S."/>
            <person name="Hensen N."/>
            <person name="Bonometti L."/>
            <person name="Westerberg I."/>
            <person name="Brannstrom I.O."/>
            <person name="Guillou S."/>
            <person name="Cros-Aarteil S."/>
            <person name="Calhoun S."/>
            <person name="Kuo A."/>
            <person name="Mondo S."/>
            <person name="Pangilinan J."/>
            <person name="Riley R."/>
            <person name="LaButti K."/>
            <person name="Andreopoulos B."/>
            <person name="Lipzen A."/>
            <person name="Chen C."/>
            <person name="Yanf M."/>
            <person name="Daum C."/>
            <person name="Ng V."/>
            <person name="Clum A."/>
            <person name="Steindorff A."/>
            <person name="Ohm R."/>
            <person name="Martin F."/>
            <person name="Silar P."/>
            <person name="Natvig D."/>
            <person name="Lalanne C."/>
            <person name="Gautier V."/>
            <person name="Ament-velasquez S.L."/>
            <person name="Kruys A."/>
            <person name="Hutchinson M.I."/>
            <person name="Powell A.J."/>
            <person name="Barry K."/>
            <person name="Miller A.N."/>
            <person name="Grigoriev I.V."/>
            <person name="Debuchy R."/>
            <person name="Gladieux P."/>
            <person name="Thoren M.H."/>
            <person name="Johannesson H."/>
        </authorList>
    </citation>
    <scope>NUCLEOTIDE SEQUENCE</scope>
    <source>
        <strain evidence="1">FGSC 1904</strain>
    </source>
</reference>
<protein>
    <submittedName>
        <fullName evidence="1">Uncharacterized protein</fullName>
    </submittedName>
</protein>
<evidence type="ECO:0000313" key="2">
    <source>
        <dbReference type="Proteomes" id="UP001281003"/>
    </source>
</evidence>
<gene>
    <name evidence="1" type="ORF">B0T20DRAFT_101805</name>
</gene>
<sequence>MDLSSRSFTAPVVWCLVETGARRPRPVQGFPTSGTAVRKARGCERRCRSGQMMTRPTASVTRRLGARFSCATSRNVKTEFDACASRKEIVRHHQLLFPSSFVEHWWIQETSYTSRVVATVTGHVSLDILQTSKSWLHWGFIASIWLNGNDFLNIRSSATLQQLTSHLDVGYGIQPTASTSAVCCTTADRDQRGQLGEA</sequence>
<evidence type="ECO:0000313" key="1">
    <source>
        <dbReference type="EMBL" id="KAK3388744.1"/>
    </source>
</evidence>
<accession>A0AAE0NW90</accession>
<comment type="caution">
    <text evidence="1">The sequence shown here is derived from an EMBL/GenBank/DDBJ whole genome shotgun (WGS) entry which is preliminary data.</text>
</comment>
<reference evidence="1" key="1">
    <citation type="journal article" date="2023" name="Mol. Phylogenet. Evol.">
        <title>Genome-scale phylogeny and comparative genomics of the fungal order Sordariales.</title>
        <authorList>
            <person name="Hensen N."/>
            <person name="Bonometti L."/>
            <person name="Westerberg I."/>
            <person name="Brannstrom I.O."/>
            <person name="Guillou S."/>
            <person name="Cros-Aarteil S."/>
            <person name="Calhoun S."/>
            <person name="Haridas S."/>
            <person name="Kuo A."/>
            <person name="Mondo S."/>
            <person name="Pangilinan J."/>
            <person name="Riley R."/>
            <person name="LaButti K."/>
            <person name="Andreopoulos B."/>
            <person name="Lipzen A."/>
            <person name="Chen C."/>
            <person name="Yan M."/>
            <person name="Daum C."/>
            <person name="Ng V."/>
            <person name="Clum A."/>
            <person name="Steindorff A."/>
            <person name="Ohm R.A."/>
            <person name="Martin F."/>
            <person name="Silar P."/>
            <person name="Natvig D.O."/>
            <person name="Lalanne C."/>
            <person name="Gautier V."/>
            <person name="Ament-Velasquez S.L."/>
            <person name="Kruys A."/>
            <person name="Hutchinson M.I."/>
            <person name="Powell A.J."/>
            <person name="Barry K."/>
            <person name="Miller A.N."/>
            <person name="Grigoriev I.V."/>
            <person name="Debuchy R."/>
            <person name="Gladieux P."/>
            <person name="Hiltunen Thoren M."/>
            <person name="Johannesson H."/>
        </authorList>
    </citation>
    <scope>NUCLEOTIDE SEQUENCE</scope>
    <source>
        <strain evidence="1">FGSC 1904</strain>
    </source>
</reference>
<name>A0AAE0NW90_SORBR</name>
<dbReference type="Proteomes" id="UP001281003">
    <property type="component" value="Unassembled WGS sequence"/>
</dbReference>